<feature type="domain" description="ChsH2 rubredoxin-like zinc ribbon" evidence="1">
    <location>
        <begin position="25"/>
        <end position="49"/>
    </location>
</feature>
<dbReference type="Gene3D" id="6.10.30.10">
    <property type="match status" value="1"/>
</dbReference>
<evidence type="ECO:0000259" key="1">
    <source>
        <dbReference type="Pfam" id="PF12172"/>
    </source>
</evidence>
<dbReference type="SUPFAM" id="SSF50249">
    <property type="entry name" value="Nucleic acid-binding proteins"/>
    <property type="match status" value="1"/>
</dbReference>
<accession>A0A382FQC9</accession>
<dbReference type="PANTHER" id="PTHR34075:SF5">
    <property type="entry name" value="BLR3430 PROTEIN"/>
    <property type="match status" value="1"/>
</dbReference>
<dbReference type="InterPro" id="IPR052513">
    <property type="entry name" value="Thioester_dehydratase-like"/>
</dbReference>
<dbReference type="EMBL" id="UINC01050785">
    <property type="protein sequence ID" value="SVB64171.1"/>
    <property type="molecule type" value="Genomic_DNA"/>
</dbReference>
<sequence>VIENIPIPGIEDYDKGFWSHTSKSQLVVQSCSHCNKVRFPPRPMCPSCHCLEHKWEKVSGKGEVWSFVVPRPPLLPAFEE</sequence>
<proteinExistence type="predicted"/>
<reference evidence="2" key="1">
    <citation type="submission" date="2018-05" db="EMBL/GenBank/DDBJ databases">
        <authorList>
            <person name="Lanie J.A."/>
            <person name="Ng W.-L."/>
            <person name="Kazmierczak K.M."/>
            <person name="Andrzejewski T.M."/>
            <person name="Davidsen T.M."/>
            <person name="Wayne K.J."/>
            <person name="Tettelin H."/>
            <person name="Glass J.I."/>
            <person name="Rusch D."/>
            <person name="Podicherti R."/>
            <person name="Tsui H.-C.T."/>
            <person name="Winkler M.E."/>
        </authorList>
    </citation>
    <scope>NUCLEOTIDE SEQUENCE</scope>
</reference>
<protein>
    <recommendedName>
        <fullName evidence="1">ChsH2 rubredoxin-like zinc ribbon domain-containing protein</fullName>
    </recommendedName>
</protein>
<dbReference type="Pfam" id="PF12172">
    <property type="entry name" value="zf-ChsH2"/>
    <property type="match status" value="1"/>
</dbReference>
<dbReference type="PANTHER" id="PTHR34075">
    <property type="entry name" value="BLR3430 PROTEIN"/>
    <property type="match status" value="1"/>
</dbReference>
<name>A0A382FQC9_9ZZZZ</name>
<organism evidence="2">
    <name type="scientific">marine metagenome</name>
    <dbReference type="NCBI Taxonomy" id="408172"/>
    <lineage>
        <taxon>unclassified sequences</taxon>
        <taxon>metagenomes</taxon>
        <taxon>ecological metagenomes</taxon>
    </lineage>
</organism>
<feature type="non-terminal residue" evidence="2">
    <location>
        <position position="80"/>
    </location>
</feature>
<dbReference type="InterPro" id="IPR022002">
    <property type="entry name" value="ChsH2_Znr"/>
</dbReference>
<gene>
    <name evidence="2" type="ORF">METZ01_LOCUS217025</name>
</gene>
<dbReference type="AlphaFoldDB" id="A0A382FQC9"/>
<evidence type="ECO:0000313" key="2">
    <source>
        <dbReference type="EMBL" id="SVB64171.1"/>
    </source>
</evidence>
<feature type="non-terminal residue" evidence="2">
    <location>
        <position position="1"/>
    </location>
</feature>
<dbReference type="InterPro" id="IPR012340">
    <property type="entry name" value="NA-bd_OB-fold"/>
</dbReference>